<evidence type="ECO:0000256" key="1">
    <source>
        <dbReference type="SAM" id="MobiDB-lite"/>
    </source>
</evidence>
<dbReference type="Proteomes" id="UP000053732">
    <property type="component" value="Unassembled WGS sequence"/>
</dbReference>
<proteinExistence type="predicted"/>
<reference evidence="2 3" key="1">
    <citation type="journal article" date="2014" name="Nat. Commun.">
        <title>Multiple recent horizontal transfers of a large genomic region in cheese making fungi.</title>
        <authorList>
            <person name="Cheeseman K."/>
            <person name="Ropars J."/>
            <person name="Renault P."/>
            <person name="Dupont J."/>
            <person name="Gouzy J."/>
            <person name="Branca A."/>
            <person name="Abraham A.L."/>
            <person name="Ceppi M."/>
            <person name="Conseiller E."/>
            <person name="Debuchy R."/>
            <person name="Malagnac F."/>
            <person name="Goarin A."/>
            <person name="Silar P."/>
            <person name="Lacoste S."/>
            <person name="Sallet E."/>
            <person name="Bensimon A."/>
            <person name="Giraud T."/>
            <person name="Brygoo Y."/>
        </authorList>
    </citation>
    <scope>NUCLEOTIDE SEQUENCE [LARGE SCALE GENOMIC DNA]</scope>
    <source>
        <strain evidence="3">FM 013</strain>
    </source>
</reference>
<gene>
    <name evidence="2" type="ORF">PCAMFM013_S002g000050</name>
</gene>
<name>A0A0G4NVT2_PENC3</name>
<feature type="compositionally biased region" description="Basic and acidic residues" evidence="1">
    <location>
        <begin position="35"/>
        <end position="49"/>
    </location>
</feature>
<evidence type="ECO:0000313" key="2">
    <source>
        <dbReference type="EMBL" id="CRL18180.1"/>
    </source>
</evidence>
<dbReference type="AlphaFoldDB" id="A0A0G4NVT2"/>
<accession>A0A0G4NVT2</accession>
<protein>
    <submittedName>
        <fullName evidence="2">Str. FM013</fullName>
    </submittedName>
</protein>
<organism evidence="2 3">
    <name type="scientific">Penicillium camemberti (strain FM 013)</name>
    <dbReference type="NCBI Taxonomy" id="1429867"/>
    <lineage>
        <taxon>Eukaryota</taxon>
        <taxon>Fungi</taxon>
        <taxon>Dikarya</taxon>
        <taxon>Ascomycota</taxon>
        <taxon>Pezizomycotina</taxon>
        <taxon>Eurotiomycetes</taxon>
        <taxon>Eurotiomycetidae</taxon>
        <taxon>Eurotiales</taxon>
        <taxon>Aspergillaceae</taxon>
        <taxon>Penicillium</taxon>
    </lineage>
</organism>
<evidence type="ECO:0000313" key="3">
    <source>
        <dbReference type="Proteomes" id="UP000053732"/>
    </source>
</evidence>
<sequence>MSKLLAPRTIPRNHLASSIQKKQGKKKNNNKKLGQAKEGKNERVNKDQRSANNDSPISHILFPGSGSHQVSLITRPARSSSLYTDFESTASFRLSAAKDPRHVRSPSTDLGLPIILYPSLYWCIWCSRDCNDMRAAPISARPVSILADRRAPVWVKEGVLWLIETLELSRTLGKILKRN</sequence>
<dbReference type="EMBL" id="HG793135">
    <property type="protein sequence ID" value="CRL18180.1"/>
    <property type="molecule type" value="Genomic_DNA"/>
</dbReference>
<feature type="region of interest" description="Disordered" evidence="1">
    <location>
        <begin position="1"/>
        <end position="59"/>
    </location>
</feature>
<keyword evidence="3" id="KW-1185">Reference proteome</keyword>